<dbReference type="PANTHER" id="PTHR12121:SF45">
    <property type="entry name" value="NOCTURNIN"/>
    <property type="match status" value="1"/>
</dbReference>
<reference evidence="5 6" key="1">
    <citation type="submission" date="2016-07" db="EMBL/GenBank/DDBJ databases">
        <title>Pervasive Adenine N6-methylation of Active Genes in Fungi.</title>
        <authorList>
            <consortium name="DOE Joint Genome Institute"/>
            <person name="Mondo S.J."/>
            <person name="Dannebaum R.O."/>
            <person name="Kuo R.C."/>
            <person name="Labutti K."/>
            <person name="Haridas S."/>
            <person name="Kuo A."/>
            <person name="Salamov A."/>
            <person name="Ahrendt S.R."/>
            <person name="Lipzen A."/>
            <person name="Sullivan W."/>
            <person name="Andreopoulos W.B."/>
            <person name="Clum A."/>
            <person name="Lindquist E."/>
            <person name="Daum C."/>
            <person name="Ramamoorthy G.K."/>
            <person name="Gryganskyi A."/>
            <person name="Culley D."/>
            <person name="Magnuson J.K."/>
            <person name="James T.Y."/>
            <person name="O'Malley M.A."/>
            <person name="Stajich J.E."/>
            <person name="Spatafora J.W."/>
            <person name="Visel A."/>
            <person name="Grigoriev I.V."/>
        </authorList>
    </citation>
    <scope>NUCLEOTIDE SEQUENCE [LARGE SCALE GENOMIC DNA]</scope>
    <source>
        <strain evidence="5 6">NRRL 3301</strain>
    </source>
</reference>
<dbReference type="Pfam" id="PF03372">
    <property type="entry name" value="Exo_endo_phos"/>
    <property type="match status" value="1"/>
</dbReference>
<organism evidence="5 6">
    <name type="scientific">Hesseltinella vesiculosa</name>
    <dbReference type="NCBI Taxonomy" id="101127"/>
    <lineage>
        <taxon>Eukaryota</taxon>
        <taxon>Fungi</taxon>
        <taxon>Fungi incertae sedis</taxon>
        <taxon>Mucoromycota</taxon>
        <taxon>Mucoromycotina</taxon>
        <taxon>Mucoromycetes</taxon>
        <taxon>Mucorales</taxon>
        <taxon>Cunninghamellaceae</taxon>
        <taxon>Hesseltinella</taxon>
    </lineage>
</organism>
<dbReference type="InterPro" id="IPR005135">
    <property type="entry name" value="Endo/exonuclease/phosphatase"/>
</dbReference>
<evidence type="ECO:0000256" key="3">
    <source>
        <dbReference type="SAM" id="MobiDB-lite"/>
    </source>
</evidence>
<evidence type="ECO:0000313" key="5">
    <source>
        <dbReference type="EMBL" id="ORX61686.1"/>
    </source>
</evidence>
<evidence type="ECO:0000256" key="1">
    <source>
        <dbReference type="ARBA" id="ARBA00010774"/>
    </source>
</evidence>
<feature type="region of interest" description="Disordered" evidence="3">
    <location>
        <begin position="1"/>
        <end position="37"/>
    </location>
</feature>
<dbReference type="OrthoDB" id="428734at2759"/>
<keyword evidence="6" id="KW-1185">Reference proteome</keyword>
<dbReference type="AlphaFoldDB" id="A0A1X2GUM6"/>
<accession>A0A1X2GUM6</accession>
<sequence>MPPLDPATIEERRQKKRAEREAKRKEQQQHQPPAMPIPFQRTWQTLATSSKTAQSVSVMSYNILAQALCQRELFPHAGNMLKWKTRRKMIVDEIAYYRPQLLCLQEVDNYDEFYKAAFAKLGYQTTYHRHETKRQGCMIGYLDDEWKQVGYETLDYDTDPACPATQFTGNVAQMMALTKIERDCGSHESGESPALPTTIILGNTHLYWRPPSTYERCRQGLIYHHRLWEMQKTWAANNDQSNVWPVLCGDLNTQPSDPLYALLTGQPLSEYQMVCMESTRRSFGDDDHDFEPPTDKSVAMDPAHASDAFSLDQLVAAIGPLPDQWMKSAYNHHGRYHESHVGRYKSTEPDYTIFAHVFKGTLDYILVPRPITPTQCLLLPPYEKMSPAIPNESFGSDHLSLVAQLSLPQ</sequence>
<dbReference type="InterPro" id="IPR036691">
    <property type="entry name" value="Endo/exonu/phosph_ase_sf"/>
</dbReference>
<comment type="similarity">
    <text evidence="1">Belongs to the CCR4/nocturin family.</text>
</comment>
<dbReference type="GO" id="GO:0000175">
    <property type="term" value="F:3'-5'-RNA exonuclease activity"/>
    <property type="evidence" value="ECO:0007669"/>
    <property type="project" value="TreeGrafter"/>
</dbReference>
<name>A0A1X2GUM6_9FUNG</name>
<dbReference type="InterPro" id="IPR050410">
    <property type="entry name" value="CCR4/nocturin_mRNA_transcr"/>
</dbReference>
<proteinExistence type="inferred from homology"/>
<feature type="domain" description="Endonuclease/exonuclease/phosphatase" evidence="4">
    <location>
        <begin position="59"/>
        <end position="398"/>
    </location>
</feature>
<dbReference type="GO" id="GO:0006139">
    <property type="term" value="P:nucleobase-containing compound metabolic process"/>
    <property type="evidence" value="ECO:0007669"/>
    <property type="project" value="UniProtKB-ARBA"/>
</dbReference>
<dbReference type="PANTHER" id="PTHR12121">
    <property type="entry name" value="CARBON CATABOLITE REPRESSOR PROTEIN 4"/>
    <property type="match status" value="1"/>
</dbReference>
<comment type="caution">
    <text evidence="5">The sequence shown here is derived from an EMBL/GenBank/DDBJ whole genome shotgun (WGS) entry which is preliminary data.</text>
</comment>
<evidence type="ECO:0000256" key="2">
    <source>
        <dbReference type="ARBA" id="ARBA00022801"/>
    </source>
</evidence>
<gene>
    <name evidence="5" type="ORF">DM01DRAFT_1332276</name>
</gene>
<dbReference type="SUPFAM" id="SSF56219">
    <property type="entry name" value="DNase I-like"/>
    <property type="match status" value="1"/>
</dbReference>
<feature type="compositionally biased region" description="Basic and acidic residues" evidence="3">
    <location>
        <begin position="9"/>
        <end position="28"/>
    </location>
</feature>
<keyword evidence="2" id="KW-0378">Hydrolase</keyword>
<dbReference type="EMBL" id="MCGT01000003">
    <property type="protein sequence ID" value="ORX61686.1"/>
    <property type="molecule type" value="Genomic_DNA"/>
</dbReference>
<evidence type="ECO:0000259" key="4">
    <source>
        <dbReference type="Pfam" id="PF03372"/>
    </source>
</evidence>
<evidence type="ECO:0000313" key="6">
    <source>
        <dbReference type="Proteomes" id="UP000242146"/>
    </source>
</evidence>
<dbReference type="Proteomes" id="UP000242146">
    <property type="component" value="Unassembled WGS sequence"/>
</dbReference>
<dbReference type="Gene3D" id="3.60.10.10">
    <property type="entry name" value="Endonuclease/exonuclease/phosphatase"/>
    <property type="match status" value="1"/>
</dbReference>
<protein>
    <submittedName>
        <fullName evidence="5">DNase I-like protein</fullName>
    </submittedName>
</protein>